<evidence type="ECO:0000256" key="9">
    <source>
        <dbReference type="ARBA" id="ARBA00022975"/>
    </source>
</evidence>
<dbReference type="FunFam" id="3.40.1160.10:FF:000001">
    <property type="entry name" value="Uridylate kinase"/>
    <property type="match status" value="1"/>
</dbReference>
<feature type="binding site" evidence="11">
    <location>
        <position position="162"/>
    </location>
    <ligand>
        <name>ATP</name>
        <dbReference type="ChEBI" id="CHEBI:30616"/>
    </ligand>
</feature>
<feature type="binding site" evidence="11">
    <location>
        <position position="74"/>
    </location>
    <ligand>
        <name>UMP</name>
        <dbReference type="ChEBI" id="CHEBI:57865"/>
    </ligand>
</feature>
<organism evidence="13 14">
    <name type="scientific">Eiseniibacteriota bacterium</name>
    <dbReference type="NCBI Taxonomy" id="2212470"/>
    <lineage>
        <taxon>Bacteria</taxon>
        <taxon>Candidatus Eiseniibacteriota</taxon>
    </lineage>
</organism>
<dbReference type="InterPro" id="IPR011817">
    <property type="entry name" value="Uridylate_kinase"/>
</dbReference>
<dbReference type="InterPro" id="IPR015963">
    <property type="entry name" value="Uridylate_kinase_bac"/>
</dbReference>
<protein>
    <recommendedName>
        <fullName evidence="11">Uridylate kinase</fullName>
        <shortName evidence="11">UK</shortName>
        <ecNumber evidence="11">2.7.4.22</ecNumber>
    </recommendedName>
    <alternativeName>
        <fullName evidence="11">Uridine monophosphate kinase</fullName>
        <shortName evidence="11">UMP kinase</shortName>
        <shortName evidence="11">UMPK</shortName>
    </alternativeName>
</protein>
<keyword evidence="5 11" id="KW-0808">Transferase</keyword>
<keyword evidence="7 11" id="KW-0418">Kinase</keyword>
<dbReference type="InterPro" id="IPR001048">
    <property type="entry name" value="Asp/Glu/Uridylate_kinase"/>
</dbReference>
<evidence type="ECO:0000256" key="3">
    <source>
        <dbReference type="ARBA" id="ARBA00007614"/>
    </source>
</evidence>
<dbReference type="PANTHER" id="PTHR42833:SF4">
    <property type="entry name" value="URIDYLATE KINASE PUMPKIN, CHLOROPLASTIC"/>
    <property type="match status" value="1"/>
</dbReference>
<keyword evidence="9 11" id="KW-0665">Pyrimidine biosynthesis</keyword>
<evidence type="ECO:0000256" key="4">
    <source>
        <dbReference type="ARBA" id="ARBA00022490"/>
    </source>
</evidence>
<evidence type="ECO:0000256" key="11">
    <source>
        <dbReference type="HAMAP-Rule" id="MF_01220"/>
    </source>
</evidence>
<evidence type="ECO:0000313" key="14">
    <source>
        <dbReference type="Proteomes" id="UP000777784"/>
    </source>
</evidence>
<proteinExistence type="inferred from homology"/>
<feature type="binding site" evidence="11">
    <location>
        <position position="55"/>
    </location>
    <ligand>
        <name>ATP</name>
        <dbReference type="ChEBI" id="CHEBI:30616"/>
    </ligand>
</feature>
<feature type="binding site" evidence="11">
    <location>
        <position position="171"/>
    </location>
    <ligand>
        <name>ATP</name>
        <dbReference type="ChEBI" id="CHEBI:30616"/>
    </ligand>
</feature>
<comment type="caution">
    <text evidence="13">The sequence shown here is derived from an EMBL/GenBank/DDBJ whole genome shotgun (WGS) entry which is preliminary data.</text>
</comment>
<dbReference type="EC" id="2.7.4.22" evidence="11"/>
<evidence type="ECO:0000256" key="10">
    <source>
        <dbReference type="ARBA" id="ARBA00047767"/>
    </source>
</evidence>
<dbReference type="NCBIfam" id="TIGR02075">
    <property type="entry name" value="pyrH_bact"/>
    <property type="match status" value="1"/>
</dbReference>
<reference evidence="13" key="1">
    <citation type="submission" date="2021-05" db="EMBL/GenBank/DDBJ databases">
        <title>Energy efficiency and biological interactions define the core microbiome of deep oligotrophic groundwater.</title>
        <authorList>
            <person name="Mehrshad M."/>
            <person name="Lopez-Fernandez M."/>
            <person name="Bell E."/>
            <person name="Bernier-Latmani R."/>
            <person name="Bertilsson S."/>
            <person name="Dopson M."/>
        </authorList>
    </citation>
    <scope>NUCLEOTIDE SEQUENCE</scope>
    <source>
        <strain evidence="13">Modern_marine.mb.64</strain>
    </source>
</reference>
<evidence type="ECO:0000313" key="13">
    <source>
        <dbReference type="EMBL" id="MBU2690534.1"/>
    </source>
</evidence>
<comment type="subunit">
    <text evidence="11">Homohexamer.</text>
</comment>
<feature type="binding site" evidence="11">
    <location>
        <begin position="135"/>
        <end position="142"/>
    </location>
    <ligand>
        <name>UMP</name>
        <dbReference type="ChEBI" id="CHEBI:57865"/>
    </ligand>
</feature>
<evidence type="ECO:0000256" key="5">
    <source>
        <dbReference type="ARBA" id="ARBA00022679"/>
    </source>
</evidence>
<evidence type="ECO:0000256" key="1">
    <source>
        <dbReference type="ARBA" id="ARBA00004496"/>
    </source>
</evidence>
<dbReference type="Gene3D" id="3.40.1160.10">
    <property type="entry name" value="Acetylglutamate kinase-like"/>
    <property type="match status" value="1"/>
</dbReference>
<dbReference type="Proteomes" id="UP000777784">
    <property type="component" value="Unassembled WGS sequence"/>
</dbReference>
<keyword evidence="8 11" id="KW-0067">ATP-binding</keyword>
<accession>A0A948W5L3</accession>
<dbReference type="PIRSF" id="PIRSF005650">
    <property type="entry name" value="Uridylate_kin"/>
    <property type="match status" value="1"/>
</dbReference>
<feature type="binding site" evidence="11">
    <location>
        <position position="54"/>
    </location>
    <ligand>
        <name>UMP</name>
        <dbReference type="ChEBI" id="CHEBI:57865"/>
    </ligand>
</feature>
<evidence type="ECO:0000259" key="12">
    <source>
        <dbReference type="Pfam" id="PF00696"/>
    </source>
</evidence>
<dbReference type="Pfam" id="PF00696">
    <property type="entry name" value="AA_kinase"/>
    <property type="match status" value="1"/>
</dbReference>
<dbReference type="AlphaFoldDB" id="A0A948W5L3"/>
<keyword evidence="11" id="KW-0021">Allosteric enzyme</keyword>
<comment type="function">
    <text evidence="11">Catalyzes the reversible phosphorylation of UMP to UDP.</text>
</comment>
<dbReference type="GO" id="GO:0005737">
    <property type="term" value="C:cytoplasm"/>
    <property type="evidence" value="ECO:0007669"/>
    <property type="project" value="UniProtKB-SubCell"/>
</dbReference>
<evidence type="ECO:0000256" key="8">
    <source>
        <dbReference type="ARBA" id="ARBA00022840"/>
    </source>
</evidence>
<dbReference type="HAMAP" id="MF_01220_B">
    <property type="entry name" value="PyrH_B"/>
    <property type="match status" value="1"/>
</dbReference>
<comment type="activity regulation">
    <text evidence="11">Allosterically activated by GTP. Inhibited by UTP.</text>
</comment>
<comment type="catalytic activity">
    <reaction evidence="10 11">
        <text>UMP + ATP = UDP + ADP</text>
        <dbReference type="Rhea" id="RHEA:24400"/>
        <dbReference type="ChEBI" id="CHEBI:30616"/>
        <dbReference type="ChEBI" id="CHEBI:57865"/>
        <dbReference type="ChEBI" id="CHEBI:58223"/>
        <dbReference type="ChEBI" id="CHEBI:456216"/>
        <dbReference type="EC" id="2.7.4.22"/>
    </reaction>
</comment>
<comment type="caution">
    <text evidence="11">Lacks conserved residue(s) required for the propagation of feature annotation.</text>
</comment>
<feature type="region of interest" description="Involved in allosteric activation by GTP" evidence="11">
    <location>
        <begin position="20"/>
        <end position="25"/>
    </location>
</feature>
<evidence type="ECO:0000256" key="7">
    <source>
        <dbReference type="ARBA" id="ARBA00022777"/>
    </source>
</evidence>
<evidence type="ECO:0000256" key="6">
    <source>
        <dbReference type="ARBA" id="ARBA00022741"/>
    </source>
</evidence>
<feature type="binding site" evidence="11">
    <location>
        <position position="168"/>
    </location>
    <ligand>
        <name>ATP</name>
        <dbReference type="ChEBI" id="CHEBI:30616"/>
    </ligand>
</feature>
<keyword evidence="6 11" id="KW-0547">Nucleotide-binding</keyword>
<dbReference type="PANTHER" id="PTHR42833">
    <property type="entry name" value="URIDYLATE KINASE"/>
    <property type="match status" value="1"/>
</dbReference>
<feature type="domain" description="Aspartate/glutamate/uridylate kinase" evidence="12">
    <location>
        <begin position="7"/>
        <end position="216"/>
    </location>
</feature>
<dbReference type="GO" id="GO:0006225">
    <property type="term" value="P:UDP biosynthetic process"/>
    <property type="evidence" value="ECO:0007669"/>
    <property type="project" value="TreeGrafter"/>
</dbReference>
<dbReference type="CDD" id="cd04254">
    <property type="entry name" value="AAK_UMPK-PyrH-Ec"/>
    <property type="match status" value="1"/>
</dbReference>
<name>A0A948W5L3_UNCEI</name>
<dbReference type="GO" id="GO:0033862">
    <property type="term" value="F:UMP kinase activity"/>
    <property type="evidence" value="ECO:0007669"/>
    <property type="project" value="UniProtKB-EC"/>
</dbReference>
<evidence type="ECO:0000256" key="2">
    <source>
        <dbReference type="ARBA" id="ARBA00004791"/>
    </source>
</evidence>
<dbReference type="SUPFAM" id="SSF53633">
    <property type="entry name" value="Carbamate kinase-like"/>
    <property type="match status" value="1"/>
</dbReference>
<comment type="subcellular location">
    <subcellularLocation>
        <location evidence="1 11">Cytoplasm</location>
    </subcellularLocation>
</comment>
<feature type="binding site" evidence="11">
    <location>
        <begin position="12"/>
        <end position="15"/>
    </location>
    <ligand>
        <name>ATP</name>
        <dbReference type="ChEBI" id="CHEBI:30616"/>
    </ligand>
</feature>
<dbReference type="EMBL" id="JAHJDP010000032">
    <property type="protein sequence ID" value="MBU2690534.1"/>
    <property type="molecule type" value="Genomic_DNA"/>
</dbReference>
<gene>
    <name evidence="11 13" type="primary">pyrH</name>
    <name evidence="13" type="ORF">KJ970_06360</name>
</gene>
<comment type="pathway">
    <text evidence="2 11">Pyrimidine metabolism; CTP biosynthesis via de novo pathway; UDP from UMP (UMPK route): step 1/1.</text>
</comment>
<sequence>MIQPIYKRILLKLSGEILAGDGGTGLHFSTIQNLARQISRVHDLGCETGIVVGGGNLFRGRQAIADGMDSAAADTIGMLGTTINALALQGQLENLGKETRVLSAIRMEQVCEPFVRRRAIRHLEKGRIVVFAAGTGNPYFTTDSAAVLRAAEIHSQVVLKGTKVDGVYSSDPVVNPAAEFYSELTFQEALSRQLRVMDLTALTLCMENNLPVVVFNITVPGNLERLLKGERLGTRILRGQEGEG</sequence>
<keyword evidence="4 11" id="KW-0963">Cytoplasm</keyword>
<feature type="binding site" evidence="11">
    <location>
        <position position="59"/>
    </location>
    <ligand>
        <name>ATP</name>
        <dbReference type="ChEBI" id="CHEBI:30616"/>
    </ligand>
</feature>
<dbReference type="GO" id="GO:0005524">
    <property type="term" value="F:ATP binding"/>
    <property type="evidence" value="ECO:0007669"/>
    <property type="project" value="UniProtKB-KW"/>
</dbReference>
<comment type="similarity">
    <text evidence="3 11">Belongs to the UMP kinase family.</text>
</comment>
<dbReference type="InterPro" id="IPR036393">
    <property type="entry name" value="AceGlu_kinase-like_sf"/>
</dbReference>
<dbReference type="GO" id="GO:0044210">
    <property type="term" value="P:'de novo' CTP biosynthetic process"/>
    <property type="evidence" value="ECO:0007669"/>
    <property type="project" value="UniProtKB-UniRule"/>
</dbReference>